<keyword evidence="2" id="KW-1185">Reference proteome</keyword>
<evidence type="ECO:0000313" key="2">
    <source>
        <dbReference type="Proteomes" id="UP001165063"/>
    </source>
</evidence>
<accession>A0A9W6YRC8</accession>
<comment type="caution">
    <text evidence="1">The sequence shown here is derived from an EMBL/GenBank/DDBJ whole genome shotgun (WGS) entry which is preliminary data.</text>
</comment>
<protein>
    <submittedName>
        <fullName evidence="1">Unnamed protein product</fullName>
    </submittedName>
</protein>
<evidence type="ECO:0000313" key="1">
    <source>
        <dbReference type="EMBL" id="GMG27045.1"/>
    </source>
</evidence>
<gene>
    <name evidence="1" type="ORF">Amon01_000337600</name>
</gene>
<proteinExistence type="predicted"/>
<name>A0A9W6YRC8_AMBMO</name>
<dbReference type="Proteomes" id="UP001165063">
    <property type="component" value="Unassembled WGS sequence"/>
</dbReference>
<dbReference type="AlphaFoldDB" id="A0A9W6YRC8"/>
<dbReference type="EMBL" id="BSXU01001401">
    <property type="protein sequence ID" value="GMG27045.1"/>
    <property type="molecule type" value="Genomic_DNA"/>
</dbReference>
<reference evidence="1" key="1">
    <citation type="submission" date="2023-04" db="EMBL/GenBank/DDBJ databases">
        <title>Ambrosiozyma monospora NBRC 1965.</title>
        <authorList>
            <person name="Ichikawa N."/>
            <person name="Sato H."/>
            <person name="Tonouchi N."/>
        </authorList>
    </citation>
    <scope>NUCLEOTIDE SEQUENCE</scope>
    <source>
        <strain evidence="1">NBRC 1965</strain>
    </source>
</reference>
<organism evidence="1 2">
    <name type="scientific">Ambrosiozyma monospora</name>
    <name type="common">Yeast</name>
    <name type="synonym">Endomycopsis monosporus</name>
    <dbReference type="NCBI Taxonomy" id="43982"/>
    <lineage>
        <taxon>Eukaryota</taxon>
        <taxon>Fungi</taxon>
        <taxon>Dikarya</taxon>
        <taxon>Ascomycota</taxon>
        <taxon>Saccharomycotina</taxon>
        <taxon>Pichiomycetes</taxon>
        <taxon>Pichiales</taxon>
        <taxon>Pichiaceae</taxon>
        <taxon>Ambrosiozyma</taxon>
    </lineage>
</organism>
<sequence>MVDDNSQRYQIEFQGAFMQDLGREFQFFFVAFNSCKGWYENMNSTESNLEVDTFDVDFIAQTTTVSSFPSTGSTIAHYPTDSEFVHLSTGGDPDSCYISGCNDPRHVSANTYNALLEGGFLTKGFVSKEDFEEALCTQVHNVTSLDELDNDMAIARQRFWSFVKSSQNLLLIDPGATSTLTSDREILFNYDRNGGKSLSATGHHRIHTEGAGTIKLKTDLHDVHFEISCQFAPSIVCQDGVPFTIISTAHLPVKFMIDQTNPSDSPHLLTDKGTSLETLNPEQRTAFDTIVNMVMFHDPAAIEAQSYPRKA</sequence>